<evidence type="ECO:0000313" key="1">
    <source>
        <dbReference type="EMBL" id="KAJ4425571.1"/>
    </source>
</evidence>
<protein>
    <submittedName>
        <fullName evidence="1">Uncharacterized protein</fullName>
    </submittedName>
</protein>
<sequence length="83" mass="9586">MPIEPRDMGLQKETSLHKISDHWSTKWILCRSAVYKVDKDVHPSPLEEVEAVLRCTALNQAAPAQIIERELQRVPSDMLQFFL</sequence>
<proteinExistence type="predicted"/>
<evidence type="ECO:0000313" key="2">
    <source>
        <dbReference type="Proteomes" id="UP001148838"/>
    </source>
</evidence>
<dbReference type="EMBL" id="JAJSOF020000042">
    <property type="protein sequence ID" value="KAJ4425571.1"/>
    <property type="molecule type" value="Genomic_DNA"/>
</dbReference>
<dbReference type="Proteomes" id="UP001148838">
    <property type="component" value="Unassembled WGS sequence"/>
</dbReference>
<gene>
    <name evidence="1" type="ORF">ANN_27766</name>
</gene>
<reference evidence="1 2" key="1">
    <citation type="journal article" date="2022" name="Allergy">
        <title>Genome assembly and annotation of Periplaneta americana reveal a comprehensive cockroach allergen profile.</title>
        <authorList>
            <person name="Wang L."/>
            <person name="Xiong Q."/>
            <person name="Saelim N."/>
            <person name="Wang L."/>
            <person name="Nong W."/>
            <person name="Wan A.T."/>
            <person name="Shi M."/>
            <person name="Liu X."/>
            <person name="Cao Q."/>
            <person name="Hui J.H.L."/>
            <person name="Sookrung N."/>
            <person name="Leung T.F."/>
            <person name="Tungtrongchitr A."/>
            <person name="Tsui S.K.W."/>
        </authorList>
    </citation>
    <scope>NUCLEOTIDE SEQUENCE [LARGE SCALE GENOMIC DNA]</scope>
    <source>
        <strain evidence="1">PWHHKU_190912</strain>
    </source>
</reference>
<organism evidence="1 2">
    <name type="scientific">Periplaneta americana</name>
    <name type="common">American cockroach</name>
    <name type="synonym">Blatta americana</name>
    <dbReference type="NCBI Taxonomy" id="6978"/>
    <lineage>
        <taxon>Eukaryota</taxon>
        <taxon>Metazoa</taxon>
        <taxon>Ecdysozoa</taxon>
        <taxon>Arthropoda</taxon>
        <taxon>Hexapoda</taxon>
        <taxon>Insecta</taxon>
        <taxon>Pterygota</taxon>
        <taxon>Neoptera</taxon>
        <taxon>Polyneoptera</taxon>
        <taxon>Dictyoptera</taxon>
        <taxon>Blattodea</taxon>
        <taxon>Blattoidea</taxon>
        <taxon>Blattidae</taxon>
        <taxon>Blattinae</taxon>
        <taxon>Periplaneta</taxon>
    </lineage>
</organism>
<comment type="caution">
    <text evidence="1">The sequence shown here is derived from an EMBL/GenBank/DDBJ whole genome shotgun (WGS) entry which is preliminary data.</text>
</comment>
<name>A0ABQ8RV90_PERAM</name>
<keyword evidence="2" id="KW-1185">Reference proteome</keyword>
<accession>A0ABQ8RV90</accession>